<organism evidence="3 4">
    <name type="scientific">Sinanodonta woodiana</name>
    <name type="common">Chinese pond mussel</name>
    <name type="synonym">Anodonta woodiana</name>
    <dbReference type="NCBI Taxonomy" id="1069815"/>
    <lineage>
        <taxon>Eukaryota</taxon>
        <taxon>Metazoa</taxon>
        <taxon>Spiralia</taxon>
        <taxon>Lophotrochozoa</taxon>
        <taxon>Mollusca</taxon>
        <taxon>Bivalvia</taxon>
        <taxon>Autobranchia</taxon>
        <taxon>Heteroconchia</taxon>
        <taxon>Palaeoheterodonta</taxon>
        <taxon>Unionida</taxon>
        <taxon>Unionoidea</taxon>
        <taxon>Unionidae</taxon>
        <taxon>Unioninae</taxon>
        <taxon>Sinanodonta</taxon>
    </lineage>
</organism>
<accession>A0ABD3U1T9</accession>
<dbReference type="PANTHER" id="PTHR16897">
    <property type="entry name" value="OS10G0105400 PROTEIN"/>
    <property type="match status" value="1"/>
</dbReference>
<evidence type="ECO:0000256" key="1">
    <source>
        <dbReference type="SAM" id="SignalP"/>
    </source>
</evidence>
<proteinExistence type="predicted"/>
<evidence type="ECO:0000313" key="3">
    <source>
        <dbReference type="EMBL" id="KAL3843245.1"/>
    </source>
</evidence>
<sequence length="3443" mass="385050">MKAAIALLLIIFYCIHSAVGAGWGWGRKDDGSIQPTMEGESLNGGKHVCTYIGYKKVRRVKSCGFLWMDSCSNYESVATTLYRCCSGWASGDGKDCNIPLCDGLMNPSACTRNEGYIKYKDGRIVQNSGGVCVDANTCDHCNEGYYPESGYCRACTRIDNCNIPTCTHASDTTCECCEGEYSQEYGSYAYTGLIDGGKTCRQACSWRQGSRCYPGNCSDTTIASCKCHDGFSGPDCDQIINEASILVNQINITDDEPNIVEAPQIITCSDGQPTTWTKQITNLRAHATLKGNFKKELPNYPYLPDSRGTLHLYSEVGITHGKIQLDLYRGGNILNILIPPKECGNGSYNPVPENFACEGDFILNKWEPFKHLDRIQFTVEVTNGGYVSFKNFDKSQQIEKYSLTGKTKRSSFSIVFDYQKPFHCRELASSCSSEPMVMPDVTNTSSFKVQWNGWHDTDSGISIYEIEVFQLIPDGNISDLTKLKHGDKVSGTPGSFNSSISEANISVKIAGAYAILLRAIDKAQNSKSSRRILIFDNVSMVEKMNDPLKVTSASKETNYEWITTPCETVHIEWFSRFANKEHERGGWLNSVQKLRSMPHSISNDEVDSVLDDNEGERQINKKENVHGIIRFDVGYETIYADNIAYVPFKSIPDIHSESADLKEDIADGKRLVIHVRAYDIMGKFSEDTVNVTIDTSPPIIENLWLTRGDRVNIRVSSLREFTNLTIEWLAYDFHSGIDYVRWRLYDNYTGSTIVHGLDHLSPQGDAEDMKQCKAKYMNYSRGPDCYCTPFNGCFHRHFVLKPHVSMDEDQGLKPDKEKGVHDGDYFFEVMVENIGKLQTTMAMKVTIDTSPPHNGSVHEGYPGQPELDFQQSTVIHAYWDGFFDKESGILYYKYGFFHMCLSADYFVLDYKNDSVMVETYSSTAVFNASSEGTYFLTVAAYNHALEPSKPVCSDGISIDTSLPEVSEFHLEHVRIRGGLVIDVNDTVWYLDENRNLYKVTNPSVSCRSKATRKSTEELSLYPKARINERDLKEISAKIVCDKSNGAPDRIIGVFSAPMHFRMSWTVSGAKSGIFDYYVGIASTESTLPDRFEFISTNQHAHVHIPFPNIHEGEQFYILVKAVSKSAMESVRALGPFLVDSTRPKFSGGIDVTVVDGHLMATWTDGAFWDDEDTVPLRYQIAIGHSVYGIDVLPFTDVWSGYPCQPTNRTITCASVPIDKLQWQLHSHHTYYVTIKGENTGGLFVKAQAKPYIHDIQVPSKGVVFEIEPTSNNELQDIEDVDFQKSTSSISAKWYGFLHPDLEVTYTFCVRNKTGILHCEYVGKTTMYTLTSVRLEYFKTYFIIITAITTAGNTSVTSDGVTVVREGEELAGIRVMDGHSCQNKTKENVTLHHHSEDKRIFCVDDIDYQTSMNIIEAHWFVPEEARLYTPSVYWSIEERSPLAELWSNFRKYEHIHMSKEVRQQDIDLQPGRKYRVTLKFCAEQICFHPVYSNGVTVTPGPPVTGTLSVQYSEEDRKIYAILEKLYDPDIEVKEEAMKVLDHYEWAFTENSLDGSTITVWERINNILPKNLTHVSFIIDVPKNVSFTKCWQLAIRGYTQTGLASVLSSDIRSCSDRGSVRENVVLDVTGDQLISKGGSIESLHGREVFLEKNEDWRGGDVDYTPYQNILSAVWPTLRYPVYSWAVLEDKTTDPTTFYKSDILQKLKEPCSHPDALQCGTTENEYINVKFNDTQLEHGKRYAICIHANKNVIKHEKWEEDVPETSACSDGVTVDLTPPQPGRVWLGVHIGTRYQGSKSDITVNWESFEDVEELGHSVHASGIKEYYLALGTSPGAIDVMPFKNVGIKNHMTLHGLNLQNGHTYFAAVKALDFANRTSVSMSAGITVDNTAPVTTVNVISIDDRHLNDVNKVSACWRGVFEDKESGIEMYEWAVGSQPGYCDIMPYTMVYEECSETSSTSVINLQEGHAYFVSVKGYNGLGLSTTAISWAFTVDASPPIPGNVYDGKSVPGKTLKDIDFTTDKSGLSVHWTGFSDPHTPIQEYYISIGTCKACEDILHYQPVGIVYELYVQYLRLIEGIPYYTTVTACNTAGLCTSVTSDGILIDTSPPSRGKVQDGTDSEDIHYQASNNSIGAKWFGFCDPQSGISHFTWRAGTSPGSDNILNETMLHQNELAVVPDLFENTGQKLPLGQRIYISVKACNRAGSCTESTSNGFMVDISPPKILSPPHLVDLGVIYPDTTVSRTMLRVKWDTHDNESYIERQYLSIKSHLGGDFNMSSIQIGGIVRDYTFVGLDLHDGSQYCVTVVVCNGAKLCTSAMTPLFVVDSSPPTPGMFAINTDHAANLQRQPKDWMKWSIYNVDLAWLGFSDIHSGIKFYKINIGSTYMGSDLNKNPREPLTVVHNTSGEDKGNEGVVQTYQIPTLSLNRHEMIYISMWAVNGAGLRSPMIHSLFKLHDGGLMELVRRCAAHTCLGHCVCAPQEGKCDLNGAQCNNISNPDHYTLDVVDIQNLEDPTNAPPIRYSAMDSVLAARWTDDDHAAWYEWSVGESSYDEPVGVFSARQENVWHHVGEERYMMYSLPRGKDLHNGHNYSFFVRAWYNTSLYAIFKSLGIYIDSKPPRTTNLKGINVKETIGNLTKDIDFAKLEDNLYVDWTSKFRDAKTGGINMFRLYISTYPGGHDVHAAEDDIDPTVSRYFLPLKNLIPSTRYYANVQAYGKSGLHTTVTSDGFMIDVDPPEPGMVYDGEGWRDMEFQNSSVDVRASWHSFSDLDSGISHYMWCSTTASQSTLCSIMPWKDMSLFTNGSHKLNTSVVDGTRLVQKIYAIDFVGHTSPIVVSDGVTVDSTAAVSEDRSVFLDNIVHNPSFEADNFGKTCMEIEHMTNCETRPITGWTSTPGSCVWLATTNIHHAQDGNSFLVAKGSVAQAIQGLEIGQKYRVVFYTSHLPFSLTVISNKEGFVNIDGSRHIFYMYNKVHRQDNRHAFQTIMIWHQHTFFFQALSPNITLEIGSTDRSTGIAIDNVQVQKNVLRTDPAMDTNYHVQAHTVFVHDWTSVHASWNFVDPDSPIVDYSWAIGYIVGGSQLQDFRSVGLRTFAFNSSLKLKHNYRVHVTVVATNAVGLKTVSYSEPIIVDLTPPVLEVINDGKGPDIDFQDTSIIIANWDVNDPESGIKECKWSIGTAPGENDLHNFTKAEQGTWTFSQQFQMSDVGDKTIYVNVRCENGAGLVSSRSSDGVRVFRSDLSADSLEISVMGTSKSVYIPHNYFHADVSDVRIRWSGFKDDIGIDMCEVILEGNDTEVKALETVDTQGYMCTDFKGLHLKDGLHRISITGINSIKMRTETKVGNFTVLTKPPIKHDGRTLLLTWNPSGGTVTASWDSLFASEYPLQYEVSAGTVQGGSDIVQWQETRENQLIFSFDKETIGPAGKDVFVSVRAISPSGLYETANAQILLTS</sequence>
<feature type="chain" id="PRO_5044753136" description="Fibronectin type-III domain-containing protein" evidence="1">
    <location>
        <begin position="21"/>
        <end position="3443"/>
    </location>
</feature>
<name>A0ABD3U1T9_SINWO</name>
<feature type="signal peptide" evidence="1">
    <location>
        <begin position="1"/>
        <end position="20"/>
    </location>
</feature>
<gene>
    <name evidence="3" type="ORF">ACJMK2_021187</name>
</gene>
<dbReference type="PROSITE" id="PS00022">
    <property type="entry name" value="EGF_1"/>
    <property type="match status" value="1"/>
</dbReference>
<dbReference type="PANTHER" id="PTHR16897:SF2">
    <property type="entry name" value="OS03G0226600 PROTEIN"/>
    <property type="match status" value="1"/>
</dbReference>
<feature type="domain" description="Fibronectin type-III" evidence="2">
    <location>
        <begin position="2007"/>
        <end position="2106"/>
    </location>
</feature>
<dbReference type="InterPro" id="IPR003961">
    <property type="entry name" value="FN3_dom"/>
</dbReference>
<dbReference type="PROSITE" id="PS50853">
    <property type="entry name" value="FN3"/>
    <property type="match status" value="1"/>
</dbReference>
<protein>
    <recommendedName>
        <fullName evidence="2">Fibronectin type-III domain-containing protein</fullName>
    </recommendedName>
</protein>
<dbReference type="Proteomes" id="UP001634394">
    <property type="component" value="Unassembled WGS sequence"/>
</dbReference>
<dbReference type="InterPro" id="IPR000742">
    <property type="entry name" value="EGF"/>
</dbReference>
<keyword evidence="4" id="KW-1185">Reference proteome</keyword>
<dbReference type="PROSITE" id="PS01186">
    <property type="entry name" value="EGF_2"/>
    <property type="match status" value="1"/>
</dbReference>
<dbReference type="InterPro" id="IPR036116">
    <property type="entry name" value="FN3_sf"/>
</dbReference>
<dbReference type="SUPFAM" id="SSF49265">
    <property type="entry name" value="Fibronectin type III"/>
    <property type="match status" value="3"/>
</dbReference>
<comment type="caution">
    <text evidence="3">The sequence shown here is derived from an EMBL/GenBank/DDBJ whole genome shotgun (WGS) entry which is preliminary data.</text>
</comment>
<evidence type="ECO:0000259" key="2">
    <source>
        <dbReference type="PROSITE" id="PS50853"/>
    </source>
</evidence>
<reference evidence="3 4" key="1">
    <citation type="submission" date="2024-11" db="EMBL/GenBank/DDBJ databases">
        <title>Chromosome-level genome assembly of the freshwater bivalve Anodonta woodiana.</title>
        <authorList>
            <person name="Chen X."/>
        </authorList>
    </citation>
    <scope>NUCLEOTIDE SEQUENCE [LARGE SCALE GENOMIC DNA]</scope>
    <source>
        <strain evidence="3">MN2024</strain>
        <tissue evidence="3">Gills</tissue>
    </source>
</reference>
<dbReference type="EMBL" id="JBJQND010000017">
    <property type="protein sequence ID" value="KAL3843245.1"/>
    <property type="molecule type" value="Genomic_DNA"/>
</dbReference>
<keyword evidence="1" id="KW-0732">Signal</keyword>
<evidence type="ECO:0000313" key="4">
    <source>
        <dbReference type="Proteomes" id="UP001634394"/>
    </source>
</evidence>